<reference evidence="2 3" key="1">
    <citation type="submission" date="2020-01" db="EMBL/GenBank/DDBJ databases">
        <title>Complete genome sequence of a human oral phylogroup 1 Treponema sp. strain ATCC 700766, originally isolated from periodontitis dental plaque.</title>
        <authorList>
            <person name="Chan Y."/>
            <person name="Huo Y.-B."/>
            <person name="Yu X.-L."/>
            <person name="Zeng H."/>
            <person name="Leung W.-K."/>
            <person name="Watt R.M."/>
        </authorList>
    </citation>
    <scope>NUCLEOTIDE SEQUENCE [LARGE SCALE GENOMIC DNA]</scope>
    <source>
        <strain evidence="2 3">OMZ 804</strain>
    </source>
</reference>
<dbReference type="InterPro" id="IPR018711">
    <property type="entry name" value="NAGPA"/>
</dbReference>
<dbReference type="GO" id="GO:0016798">
    <property type="term" value="F:hydrolase activity, acting on glycosyl bonds"/>
    <property type="evidence" value="ECO:0007669"/>
    <property type="project" value="UniProtKB-KW"/>
</dbReference>
<organism evidence="2 3">
    <name type="scientific">Treponema vincentii</name>
    <dbReference type="NCBI Taxonomy" id="69710"/>
    <lineage>
        <taxon>Bacteria</taxon>
        <taxon>Pseudomonadati</taxon>
        <taxon>Spirochaetota</taxon>
        <taxon>Spirochaetia</taxon>
        <taxon>Spirochaetales</taxon>
        <taxon>Treponemataceae</taxon>
        <taxon>Treponema</taxon>
    </lineage>
</organism>
<dbReference type="Proteomes" id="UP000464374">
    <property type="component" value="Chromosome"/>
</dbReference>
<keyword evidence="2" id="KW-0378">Hydrolase</keyword>
<dbReference type="AlphaFoldDB" id="A0A6P1Y0L2"/>
<dbReference type="PANTHER" id="PTHR40446:SF2">
    <property type="entry name" value="N-ACETYLGLUCOSAMINE-1-PHOSPHODIESTER ALPHA-N-ACETYLGLUCOSAMINIDASE"/>
    <property type="match status" value="1"/>
</dbReference>
<name>A0A6P1Y0L2_9SPIR</name>
<sequence length="325" mass="36288">MLQKYPASLQSVQARMQYKQNRTGGMLTLFPLLILVCCLWCFPGCTTVPITYTDTPYQPVTREEIRWRSLSPGIEAADIHDLKLPLIVHIVKIDLLNPAVSVITSEPALFTNSRGHIRGETTLDFALRHNTIVAFNAAPFKTRSLLFSVYRTIVGIHITDFRRMSMPHERYGALLFYTDKTARIIDAQTESLLSADIRHAVGGFWTILRNGTVLLQKLHRRDSRTAVGLADNGRTLFVVVVEGENKRKSQGLSFEETARLMRELGADDALQLDGGSSSSLVLQENRTQHIVAPIRSWNIHIRVASNVGIVIKDNTSGALLNTPAE</sequence>
<dbReference type="PANTHER" id="PTHR40446">
    <property type="entry name" value="N-ACETYLGLUCOSAMINE-1-PHOSPHODIESTER ALPHA-N-ACETYLGLUCOSAMINIDASE"/>
    <property type="match status" value="1"/>
</dbReference>
<dbReference type="EMBL" id="CP048020">
    <property type="protein sequence ID" value="QHX43074.1"/>
    <property type="molecule type" value="Genomic_DNA"/>
</dbReference>
<keyword evidence="2" id="KW-0326">Glycosidase</keyword>
<accession>A0A6P1Y0L2</accession>
<evidence type="ECO:0000259" key="1">
    <source>
        <dbReference type="Pfam" id="PF09992"/>
    </source>
</evidence>
<feature type="domain" description="Phosphodiester glycosidase" evidence="1">
    <location>
        <begin position="153"/>
        <end position="286"/>
    </location>
</feature>
<dbReference type="Pfam" id="PF09992">
    <property type="entry name" value="NAGPA"/>
    <property type="match status" value="1"/>
</dbReference>
<gene>
    <name evidence="2" type="ORF">GWP43_06015</name>
</gene>
<dbReference type="KEGG" id="trz:GWP43_06015"/>
<proteinExistence type="predicted"/>
<evidence type="ECO:0000313" key="3">
    <source>
        <dbReference type="Proteomes" id="UP000464374"/>
    </source>
</evidence>
<protein>
    <submittedName>
        <fullName evidence="2">Phosphodiester glycosidase family protein</fullName>
    </submittedName>
</protein>
<evidence type="ECO:0000313" key="2">
    <source>
        <dbReference type="EMBL" id="QHX43074.1"/>
    </source>
</evidence>